<dbReference type="PROSITE" id="PS50887">
    <property type="entry name" value="GGDEF"/>
    <property type="match status" value="1"/>
</dbReference>
<dbReference type="InterPro" id="IPR000160">
    <property type="entry name" value="GGDEF_dom"/>
</dbReference>
<dbReference type="PANTHER" id="PTHR33121:SF79">
    <property type="entry name" value="CYCLIC DI-GMP PHOSPHODIESTERASE PDED-RELATED"/>
    <property type="match status" value="1"/>
</dbReference>
<feature type="transmembrane region" description="Helical" evidence="1">
    <location>
        <begin position="35"/>
        <end position="55"/>
    </location>
</feature>
<dbReference type="RefSeq" id="WP_183411244.1">
    <property type="nucleotide sequence ID" value="NZ_JACHWY010000003.1"/>
</dbReference>
<dbReference type="PROSITE" id="PS50883">
    <property type="entry name" value="EAL"/>
    <property type="match status" value="1"/>
</dbReference>
<comment type="caution">
    <text evidence="4">The sequence shown here is derived from an EMBL/GenBank/DDBJ whole genome shotgun (WGS) entry which is preliminary data.</text>
</comment>
<feature type="transmembrane region" description="Helical" evidence="1">
    <location>
        <begin position="98"/>
        <end position="123"/>
    </location>
</feature>
<dbReference type="CDD" id="cd01948">
    <property type="entry name" value="EAL"/>
    <property type="match status" value="1"/>
</dbReference>
<keyword evidence="1" id="KW-0472">Membrane</keyword>
<feature type="transmembrane region" description="Helical" evidence="1">
    <location>
        <begin position="194"/>
        <end position="222"/>
    </location>
</feature>
<feature type="domain" description="GGDEF" evidence="3">
    <location>
        <begin position="283"/>
        <end position="415"/>
    </location>
</feature>
<dbReference type="AlphaFoldDB" id="A0A7W4W6S1"/>
<protein>
    <submittedName>
        <fullName evidence="4">Diguanylate cyclase (GGDEF)-like protein</fullName>
    </submittedName>
</protein>
<evidence type="ECO:0000259" key="2">
    <source>
        <dbReference type="PROSITE" id="PS50883"/>
    </source>
</evidence>
<dbReference type="GO" id="GO:0071111">
    <property type="term" value="F:cyclic-guanylate-specific phosphodiesterase activity"/>
    <property type="evidence" value="ECO:0007669"/>
    <property type="project" value="InterPro"/>
</dbReference>
<dbReference type="EMBL" id="JACHWY010000003">
    <property type="protein sequence ID" value="MBB3048460.1"/>
    <property type="molecule type" value="Genomic_DNA"/>
</dbReference>
<dbReference type="Pfam" id="PF00563">
    <property type="entry name" value="EAL"/>
    <property type="match status" value="1"/>
</dbReference>
<keyword evidence="1" id="KW-1133">Transmembrane helix</keyword>
<dbReference type="InterPro" id="IPR043128">
    <property type="entry name" value="Rev_trsase/Diguanyl_cyclase"/>
</dbReference>
<dbReference type="PANTHER" id="PTHR33121">
    <property type="entry name" value="CYCLIC DI-GMP PHOSPHODIESTERASE PDEF"/>
    <property type="match status" value="1"/>
</dbReference>
<gene>
    <name evidence="4" type="ORF">FHR99_002734</name>
</gene>
<dbReference type="SMART" id="SM00052">
    <property type="entry name" value="EAL"/>
    <property type="match status" value="1"/>
</dbReference>
<dbReference type="SUPFAM" id="SSF55073">
    <property type="entry name" value="Nucleotide cyclase"/>
    <property type="match status" value="1"/>
</dbReference>
<evidence type="ECO:0000259" key="3">
    <source>
        <dbReference type="PROSITE" id="PS50887"/>
    </source>
</evidence>
<evidence type="ECO:0000313" key="5">
    <source>
        <dbReference type="Proteomes" id="UP000537130"/>
    </source>
</evidence>
<dbReference type="InterPro" id="IPR035919">
    <property type="entry name" value="EAL_sf"/>
</dbReference>
<dbReference type="InterPro" id="IPR050706">
    <property type="entry name" value="Cyclic-di-GMP_PDE-like"/>
</dbReference>
<evidence type="ECO:0000256" key="1">
    <source>
        <dbReference type="SAM" id="Phobius"/>
    </source>
</evidence>
<feature type="transmembrane region" description="Helical" evidence="1">
    <location>
        <begin position="67"/>
        <end position="86"/>
    </location>
</feature>
<dbReference type="InterPro" id="IPR001633">
    <property type="entry name" value="EAL_dom"/>
</dbReference>
<feature type="transmembrane region" description="Helical" evidence="1">
    <location>
        <begin position="143"/>
        <end position="162"/>
    </location>
</feature>
<dbReference type="SMART" id="SM00267">
    <property type="entry name" value="GGDEF"/>
    <property type="match status" value="1"/>
</dbReference>
<organism evidence="4 5">
    <name type="scientific">Litorivivens lipolytica</name>
    <dbReference type="NCBI Taxonomy" id="1524264"/>
    <lineage>
        <taxon>Bacteria</taxon>
        <taxon>Pseudomonadati</taxon>
        <taxon>Pseudomonadota</taxon>
        <taxon>Gammaproteobacteria</taxon>
        <taxon>Litorivivens</taxon>
    </lineage>
</organism>
<keyword evidence="5" id="KW-1185">Reference proteome</keyword>
<dbReference type="InterPro" id="IPR029787">
    <property type="entry name" value="Nucleotide_cyclase"/>
</dbReference>
<sequence length="683" mass="76000">MLILYFSASVIALYTAIQALWLSRLGPNRHIYRAYAALSVIITVFLVSTSVFTIAPTLAVATLTTKLQGAAAFAYLIALNWLLARYANIPWRGAARRFLLTFSVTAGALGLYSLFLPAGFFAARLWPMEPGGLITFGFDYRPASVIFQVFGLIGVGWCIYCIRALRRKQPLAALLFSSFIALQIITHVSQSLHYFFGLTAIPVLPGGMTYIWFFVITAILFARDHEDTVLELVAKNQSLTREVSSRNAAERRARLLALSDELTKLSNIRNLKKTLEWFPKEIPNARLLLLQIDYFRELKKTFGEAKTDQLLLQLAERLSSGNSDSELAARISEAQFAILTSEPERYLYTAGKSHSPTSALTRPFTVGQQTLDLTYSIALVGLGNESSVSDMLYHAELALEEAITNGGNQVIHYDGEFAEKIQHRFSLERELDRAIEDNQLALHYQPQVDSTGHLIGAEALLRWRHPDHGWISPNTFIPLIERRGQMVSFGQWVLEQACRDLKAWQQRGSFNGRLSVNVSPYQLQAYNYGQKVLDTLKAYDVPPSSIGLELTESGMVEEASSSLAGLPLLRRAGVTIAIDDFGTGFSSLSYLGRLPIDTLKIDKAFVDQLGTRKGDALLKALMNIGQSLDLKVLAEGIERENQHRALQEMGCRYFQGYLFGKPVSADQFVLEQPKAVSVGASDF</sequence>
<name>A0A7W4W6S1_9GAMM</name>
<dbReference type="Pfam" id="PF00990">
    <property type="entry name" value="GGDEF"/>
    <property type="match status" value="1"/>
</dbReference>
<feature type="transmembrane region" description="Helical" evidence="1">
    <location>
        <begin position="6"/>
        <end position="23"/>
    </location>
</feature>
<proteinExistence type="predicted"/>
<accession>A0A7W4W6S1</accession>
<evidence type="ECO:0000313" key="4">
    <source>
        <dbReference type="EMBL" id="MBB3048460.1"/>
    </source>
</evidence>
<feature type="domain" description="EAL" evidence="2">
    <location>
        <begin position="424"/>
        <end position="676"/>
    </location>
</feature>
<keyword evidence="1" id="KW-0812">Transmembrane</keyword>
<dbReference type="Gene3D" id="3.30.70.270">
    <property type="match status" value="1"/>
</dbReference>
<dbReference type="NCBIfam" id="TIGR00254">
    <property type="entry name" value="GGDEF"/>
    <property type="match status" value="1"/>
</dbReference>
<dbReference type="SUPFAM" id="SSF141868">
    <property type="entry name" value="EAL domain-like"/>
    <property type="match status" value="1"/>
</dbReference>
<dbReference type="Proteomes" id="UP000537130">
    <property type="component" value="Unassembled WGS sequence"/>
</dbReference>
<reference evidence="4 5" key="1">
    <citation type="submission" date="2020-08" db="EMBL/GenBank/DDBJ databases">
        <title>Genomic Encyclopedia of Type Strains, Phase III (KMG-III): the genomes of soil and plant-associated and newly described type strains.</title>
        <authorList>
            <person name="Whitman W."/>
        </authorList>
    </citation>
    <scope>NUCLEOTIDE SEQUENCE [LARGE SCALE GENOMIC DNA]</scope>
    <source>
        <strain evidence="4 5">CECT 8654</strain>
    </source>
</reference>
<dbReference type="Gene3D" id="3.20.20.450">
    <property type="entry name" value="EAL domain"/>
    <property type="match status" value="1"/>
</dbReference>